<name>A0A1J0MI97_9CAUD</name>
<evidence type="ECO:0000313" key="1">
    <source>
        <dbReference type="EMBL" id="APD20901.1"/>
    </source>
</evidence>
<dbReference type="Proteomes" id="UP000221507">
    <property type="component" value="Segment"/>
</dbReference>
<reference evidence="1 2" key="1">
    <citation type="submission" date="2016-10" db="EMBL/GenBank/DDBJ databases">
        <title>Antibacterial composition for prophylaxis and treatment of hospital infections (variants), strains of bacteriophages, used for obtaining thereof.</title>
        <authorList>
            <person name="Aleshkin A.V."/>
            <person name="Volozhantsev N.V."/>
            <person name="Verevkin V.V."/>
            <person name="Krasilnikova V.M."/>
            <person name="Myakinina V.P."/>
            <person name="Popova A.V."/>
            <person name="Svetoch E.A."/>
        </authorList>
    </citation>
    <scope>NUCLEOTIDE SEQUENCE [LARGE SCALE GENOMIC DNA]</scope>
    <source>
        <strain evidence="1 2">PA10</strain>
    </source>
</reference>
<proteinExistence type="predicted"/>
<dbReference type="RefSeq" id="YP_009598027.1">
    <property type="nucleotide sequence ID" value="NC_041903.1"/>
</dbReference>
<evidence type="ECO:0000313" key="2">
    <source>
        <dbReference type="Proteomes" id="UP000221507"/>
    </source>
</evidence>
<dbReference type="KEGG" id="vg:40073708"/>
<organism evidence="1 2">
    <name type="scientific">Pseudomonas phage PA10</name>
    <dbReference type="NCBI Taxonomy" id="1913575"/>
    <lineage>
        <taxon>Viruses</taxon>
        <taxon>Duplodnaviria</taxon>
        <taxon>Heunggongvirae</taxon>
        <taxon>Uroviricota</taxon>
        <taxon>Caudoviricetes</taxon>
        <taxon>Vandenendeviridae</taxon>
        <taxon>Skurskavirinae</taxon>
        <taxon>Pakpunavirus</taxon>
        <taxon>Pakpunavirus PA10</taxon>
    </lineage>
</organism>
<accession>A0A1J0MI97</accession>
<protein>
    <submittedName>
        <fullName evidence="1">Uncharacterized protein</fullName>
    </submittedName>
</protein>
<sequence>MTEKELERVKAGEELYIGGEELEDKLSDFFEKKRLAMEEISE</sequence>
<dbReference type="EMBL" id="KY000083">
    <property type="protein sequence ID" value="APD20901.1"/>
    <property type="molecule type" value="Genomic_DNA"/>
</dbReference>
<keyword evidence="2" id="KW-1185">Reference proteome</keyword>
<dbReference type="GeneID" id="40073708"/>